<protein>
    <submittedName>
        <fullName evidence="1">Uncharacterized protein</fullName>
    </submittedName>
</protein>
<name>A0A512AK65_9SPHN</name>
<dbReference type="Gene3D" id="3.40.50.300">
    <property type="entry name" value="P-loop containing nucleotide triphosphate hydrolases"/>
    <property type="match status" value="1"/>
</dbReference>
<dbReference type="AlphaFoldDB" id="A0A512AK65"/>
<evidence type="ECO:0000313" key="1">
    <source>
        <dbReference type="EMBL" id="GEO00092.1"/>
    </source>
</evidence>
<reference evidence="1 2" key="1">
    <citation type="submission" date="2019-07" db="EMBL/GenBank/DDBJ databases">
        <title>Whole genome shotgun sequence of Novosphingobium sediminis NBRC 106119.</title>
        <authorList>
            <person name="Hosoyama A."/>
            <person name="Uohara A."/>
            <person name="Ohji S."/>
            <person name="Ichikawa N."/>
        </authorList>
    </citation>
    <scope>NUCLEOTIDE SEQUENCE [LARGE SCALE GENOMIC DNA]</scope>
    <source>
        <strain evidence="1 2">NBRC 106119</strain>
    </source>
</reference>
<keyword evidence="2" id="KW-1185">Reference proteome</keyword>
<dbReference type="SUPFAM" id="SSF52540">
    <property type="entry name" value="P-loop containing nucleoside triphosphate hydrolases"/>
    <property type="match status" value="1"/>
</dbReference>
<sequence length="392" mass="41740">MARELAAWALARSIGCGVIGESVYSAAPIRQATLQQKGLRLKAWFMAPTAFNPADAEWLAHRLVEGTDAVRFAHVPRAAHDAMAFLTDDGFTAHFGAMPQQVDVPAAQLLARFPGKARLGLLFHSAFCGSTLLARALAQPGVAMGLSEPVILNDIVGMRRRGAQPAAVARAADLALRLLARPFAPGEGVVVKPSNLLNPFAELLLALAPEAHALFLYAPLETFLVSVVRKGLPCRLWVRELLEGYLAAGIVAPLGITREDAFRQSDLQVAATGWLAQHRLFAALAHRIGPGRLRSATSEQLTGDPLRVITAAAAHYGLAMESAAAERIAAGPAFTRHSKSGASFTPDQRRDEYAAARALHAGEIDMILGWAMQVAEQAGIAMDAPNPLLQDA</sequence>
<proteinExistence type="predicted"/>
<gene>
    <name evidence="1" type="ORF">NSE01_19240</name>
</gene>
<dbReference type="EMBL" id="BJYR01000013">
    <property type="protein sequence ID" value="GEO00092.1"/>
    <property type="molecule type" value="Genomic_DNA"/>
</dbReference>
<evidence type="ECO:0000313" key="2">
    <source>
        <dbReference type="Proteomes" id="UP000321464"/>
    </source>
</evidence>
<dbReference type="InterPro" id="IPR027417">
    <property type="entry name" value="P-loop_NTPase"/>
</dbReference>
<organism evidence="1 2">
    <name type="scientific">Novosphingobium sediminis</name>
    <dbReference type="NCBI Taxonomy" id="707214"/>
    <lineage>
        <taxon>Bacteria</taxon>
        <taxon>Pseudomonadati</taxon>
        <taxon>Pseudomonadota</taxon>
        <taxon>Alphaproteobacteria</taxon>
        <taxon>Sphingomonadales</taxon>
        <taxon>Sphingomonadaceae</taxon>
        <taxon>Novosphingobium</taxon>
    </lineage>
</organism>
<comment type="caution">
    <text evidence="1">The sequence shown here is derived from an EMBL/GenBank/DDBJ whole genome shotgun (WGS) entry which is preliminary data.</text>
</comment>
<dbReference type="Proteomes" id="UP000321464">
    <property type="component" value="Unassembled WGS sequence"/>
</dbReference>
<accession>A0A512AK65</accession>